<evidence type="ECO:0000256" key="4">
    <source>
        <dbReference type="ARBA" id="ARBA00023242"/>
    </source>
</evidence>
<evidence type="ECO:0000256" key="2">
    <source>
        <dbReference type="ARBA" id="ARBA00004496"/>
    </source>
</evidence>
<accession>A0A9P6PXV1</accession>
<keyword evidence="4" id="KW-0539">Nucleus</keyword>
<dbReference type="PANTHER" id="PTHR21399">
    <property type="entry name" value="CHLORIDE CONDUCTANCE REGULATORY PROTEIN ICLN"/>
    <property type="match status" value="1"/>
</dbReference>
<evidence type="ECO:0000313" key="7">
    <source>
        <dbReference type="Proteomes" id="UP000807716"/>
    </source>
</evidence>
<feature type="compositionally biased region" description="Low complexity" evidence="5">
    <location>
        <begin position="247"/>
        <end position="269"/>
    </location>
</feature>
<evidence type="ECO:0008006" key="8">
    <source>
        <dbReference type="Google" id="ProtNLM"/>
    </source>
</evidence>
<dbReference type="InterPro" id="IPR011993">
    <property type="entry name" value="PH-like_dom_sf"/>
</dbReference>
<evidence type="ECO:0000256" key="1">
    <source>
        <dbReference type="ARBA" id="ARBA00004123"/>
    </source>
</evidence>
<evidence type="ECO:0000256" key="3">
    <source>
        <dbReference type="ARBA" id="ARBA00022490"/>
    </source>
</evidence>
<evidence type="ECO:0000256" key="5">
    <source>
        <dbReference type="SAM" id="MobiDB-lite"/>
    </source>
</evidence>
<feature type="compositionally biased region" description="Basic and acidic residues" evidence="5">
    <location>
        <begin position="275"/>
        <end position="288"/>
    </location>
</feature>
<dbReference type="Gene3D" id="2.30.29.30">
    <property type="entry name" value="Pleckstrin-homology domain (PH domain)/Phosphotyrosine-binding domain (PTB)"/>
    <property type="match status" value="1"/>
</dbReference>
<keyword evidence="3" id="KW-0963">Cytoplasm</keyword>
<dbReference type="Pfam" id="PF03517">
    <property type="entry name" value="Voldacs"/>
    <property type="match status" value="1"/>
</dbReference>
<comment type="caution">
    <text evidence="6">The sequence shown here is derived from an EMBL/GenBank/DDBJ whole genome shotgun (WGS) entry which is preliminary data.</text>
</comment>
<comment type="subcellular location">
    <subcellularLocation>
        <location evidence="2">Cytoplasm</location>
    </subcellularLocation>
    <subcellularLocation>
        <location evidence="1">Nucleus</location>
    </subcellularLocation>
</comment>
<feature type="compositionally biased region" description="Acidic residues" evidence="5">
    <location>
        <begin position="352"/>
        <end position="363"/>
    </location>
</feature>
<feature type="region of interest" description="Disordered" evidence="5">
    <location>
        <begin position="331"/>
        <end position="372"/>
    </location>
</feature>
<dbReference type="EMBL" id="JAAAJB010000424">
    <property type="protein sequence ID" value="KAG0256135.1"/>
    <property type="molecule type" value="Genomic_DNA"/>
</dbReference>
<dbReference type="GO" id="GO:0005681">
    <property type="term" value="C:spliceosomal complex"/>
    <property type="evidence" value="ECO:0007669"/>
    <property type="project" value="TreeGrafter"/>
</dbReference>
<dbReference type="GO" id="GO:0034715">
    <property type="term" value="C:pICln-Sm protein complex"/>
    <property type="evidence" value="ECO:0007669"/>
    <property type="project" value="TreeGrafter"/>
</dbReference>
<dbReference type="AlphaFoldDB" id="A0A9P6PXV1"/>
<dbReference type="PANTHER" id="PTHR21399:SF0">
    <property type="entry name" value="METHYLOSOME SUBUNIT PICLN"/>
    <property type="match status" value="1"/>
</dbReference>
<dbReference type="GO" id="GO:0045292">
    <property type="term" value="P:mRNA cis splicing, via spliceosome"/>
    <property type="evidence" value="ECO:0007669"/>
    <property type="project" value="TreeGrafter"/>
</dbReference>
<gene>
    <name evidence="6" type="ORF">DFQ27_005887</name>
</gene>
<proteinExistence type="predicted"/>
<name>A0A9P6PXV1_9FUNG</name>
<keyword evidence="7" id="KW-1185">Reference proteome</keyword>
<feature type="compositionally biased region" description="Basic and acidic residues" evidence="5">
    <location>
        <begin position="331"/>
        <end position="348"/>
    </location>
</feature>
<dbReference type="GO" id="GO:0005829">
    <property type="term" value="C:cytosol"/>
    <property type="evidence" value="ECO:0007669"/>
    <property type="project" value="TreeGrafter"/>
</dbReference>
<organism evidence="6 7">
    <name type="scientific">Actinomortierella ambigua</name>
    <dbReference type="NCBI Taxonomy" id="1343610"/>
    <lineage>
        <taxon>Eukaryota</taxon>
        <taxon>Fungi</taxon>
        <taxon>Fungi incertae sedis</taxon>
        <taxon>Mucoromycota</taxon>
        <taxon>Mortierellomycotina</taxon>
        <taxon>Mortierellomycetes</taxon>
        <taxon>Mortierellales</taxon>
        <taxon>Mortierellaceae</taxon>
        <taxon>Actinomortierella</taxon>
    </lineage>
</organism>
<sequence>MTITILREAPSFEGTQVRFTEQGVSAIISPTSDLIKHPGTLTITDECLYFHSPESAAGFAIPYPAIIIHATARESPFGPSIYCQIEGSLPKSSTGNIANGSADGQAEEEDEDDSLLEIYFVPPRPNTLDSIYENLSYCVSLHPDGDADDFEDDEDMYEDDEEDHDALFMEADIQGGYTPRHTGSTAASSIGHPITEADQAPTVSDAVPAIDIHSGEWYTGNPESDAKFELSEEGKVIHPSHRRDSRITTTITDNNNNSINNNNMNISRSQQKRARTGEDSPQDAKDNVDQNTGHNGGDMAIDHEQHNHRLVDDEEEARQLGRSKMWRANLDRMEKMLQDPHHLLKDDATPNPDDDEPGEDAEEDRFKNPTSS</sequence>
<protein>
    <recommendedName>
        <fullName evidence="8">Regulator of volume decrease after cellular swelling-domain-containing protein</fullName>
    </recommendedName>
</protein>
<dbReference type="InterPro" id="IPR039924">
    <property type="entry name" value="ICln/Lot5/Saf5"/>
</dbReference>
<dbReference type="OrthoDB" id="19714at2759"/>
<dbReference type="Proteomes" id="UP000807716">
    <property type="component" value="Unassembled WGS sequence"/>
</dbReference>
<evidence type="ECO:0000313" key="6">
    <source>
        <dbReference type="EMBL" id="KAG0256135.1"/>
    </source>
</evidence>
<feature type="region of interest" description="Disordered" evidence="5">
    <location>
        <begin position="235"/>
        <end position="301"/>
    </location>
</feature>
<dbReference type="GO" id="GO:0000387">
    <property type="term" value="P:spliceosomal snRNP assembly"/>
    <property type="evidence" value="ECO:0007669"/>
    <property type="project" value="TreeGrafter"/>
</dbReference>
<reference evidence="6" key="1">
    <citation type="journal article" date="2020" name="Fungal Divers.">
        <title>Resolving the Mortierellaceae phylogeny through synthesis of multi-gene phylogenetics and phylogenomics.</title>
        <authorList>
            <person name="Vandepol N."/>
            <person name="Liber J."/>
            <person name="Desiro A."/>
            <person name="Na H."/>
            <person name="Kennedy M."/>
            <person name="Barry K."/>
            <person name="Grigoriev I.V."/>
            <person name="Miller A.N."/>
            <person name="O'Donnell K."/>
            <person name="Stajich J.E."/>
            <person name="Bonito G."/>
        </authorList>
    </citation>
    <scope>NUCLEOTIDE SEQUENCE</scope>
    <source>
        <strain evidence="6">BC1065</strain>
    </source>
</reference>
<feature type="region of interest" description="Disordered" evidence="5">
    <location>
        <begin position="93"/>
        <end position="112"/>
    </location>
</feature>